<gene>
    <name evidence="3" type="ORF">FQP34_08585</name>
</gene>
<evidence type="ECO:0000313" key="4">
    <source>
        <dbReference type="Proteomes" id="UP000317770"/>
    </source>
</evidence>
<sequence length="522" mass="60878">MLPLVKERNRMNFLVRQKARELLKSSNIPIKNNPVSLRNKFLGKGKKVTVVTAAYNAEKFIRKTIESVINQTMGIDQIEYIIIDDCSTDGTNKIIQEYTAKYKNICLVTLQETNGSPGTPRNIGIELGTSKYITFLDADDWLAHDGLESLYNILEETGDDYVVGKTVKVESESESVIGEFASIKERRSITPMDVPHFFYHMGPTARMMNLPMVKENEIGFPNMKFGEDKWFFTDVFFKVRAVSTTTKPIYYVNRTSENSTSLTRITNVLDKRKADVDIIKYIQSKDIAIELKRVALNRIYEYDIVKTFDSQTFVKSKNKEDFIEILREVVETAKNLSYDFKNEFKVPIYKLALELFMEDRIDDFVKLFEWLKRDSNKKYYIKDGLPYYELPFLEGEYRYVRIPMLARALDSYIMDNVYHQSFEIYGDDINNIDSVLIRDRTRIDNEINCGVQIEGNRGHFTVSLDEIEKMEKSLFTVFIRYNDYQLVNIKRILKNKMTYNKKNVEFYTTVANNLGLAIKSLE</sequence>
<dbReference type="InterPro" id="IPR029044">
    <property type="entry name" value="Nucleotide-diphossugar_trans"/>
</dbReference>
<dbReference type="Pfam" id="PF00535">
    <property type="entry name" value="Glycos_transf_2"/>
    <property type="match status" value="1"/>
</dbReference>
<comment type="similarity">
    <text evidence="1">Belongs to the glycosyltransferase 2 family.</text>
</comment>
<dbReference type="SUPFAM" id="SSF53448">
    <property type="entry name" value="Nucleotide-diphospho-sugar transferases"/>
    <property type="match status" value="1"/>
</dbReference>
<dbReference type="EMBL" id="VNKI01000003">
    <property type="protein sequence ID" value="TVX81973.1"/>
    <property type="molecule type" value="Genomic_DNA"/>
</dbReference>
<keyword evidence="3" id="KW-0808">Transferase</keyword>
<evidence type="ECO:0000256" key="1">
    <source>
        <dbReference type="ARBA" id="ARBA00006739"/>
    </source>
</evidence>
<dbReference type="CDD" id="cd00761">
    <property type="entry name" value="Glyco_tranf_GTA_type"/>
    <property type="match status" value="1"/>
</dbReference>
<accession>A0A8B5Y1G0</accession>
<dbReference type="PANTHER" id="PTHR22916">
    <property type="entry name" value="GLYCOSYLTRANSFERASE"/>
    <property type="match status" value="1"/>
</dbReference>
<reference evidence="3 4" key="1">
    <citation type="submission" date="2019-07" db="EMBL/GenBank/DDBJ databases">
        <title>Genome assembly of Bacillus simplex strain GGC-P6A.</title>
        <authorList>
            <person name="Jennings M.E."/>
            <person name="Barton H.A."/>
        </authorList>
    </citation>
    <scope>NUCLEOTIDE SEQUENCE [LARGE SCALE GENOMIC DNA]</scope>
    <source>
        <strain evidence="3 4">GGC-P6A</strain>
    </source>
</reference>
<evidence type="ECO:0000313" key="3">
    <source>
        <dbReference type="EMBL" id="TVX81973.1"/>
    </source>
</evidence>
<comment type="caution">
    <text evidence="3">The sequence shown here is derived from an EMBL/GenBank/DDBJ whole genome shotgun (WGS) entry which is preliminary data.</text>
</comment>
<dbReference type="Proteomes" id="UP000317770">
    <property type="component" value="Unassembled WGS sequence"/>
</dbReference>
<protein>
    <submittedName>
        <fullName evidence="3">Glycosyltransferase family 2 protein</fullName>
    </submittedName>
</protein>
<name>A0A8B5Y1G0_9BACI</name>
<dbReference type="PANTHER" id="PTHR22916:SF3">
    <property type="entry name" value="UDP-GLCNAC:BETAGAL BETA-1,3-N-ACETYLGLUCOSAMINYLTRANSFERASE-LIKE PROTEIN 1"/>
    <property type="match status" value="1"/>
</dbReference>
<dbReference type="GO" id="GO:0016758">
    <property type="term" value="F:hexosyltransferase activity"/>
    <property type="evidence" value="ECO:0007669"/>
    <property type="project" value="UniProtKB-ARBA"/>
</dbReference>
<evidence type="ECO:0000259" key="2">
    <source>
        <dbReference type="Pfam" id="PF00535"/>
    </source>
</evidence>
<dbReference type="Gene3D" id="3.90.550.10">
    <property type="entry name" value="Spore Coat Polysaccharide Biosynthesis Protein SpsA, Chain A"/>
    <property type="match status" value="1"/>
</dbReference>
<organism evidence="3 4">
    <name type="scientific">Peribacillus simplex</name>
    <dbReference type="NCBI Taxonomy" id="1478"/>
    <lineage>
        <taxon>Bacteria</taxon>
        <taxon>Bacillati</taxon>
        <taxon>Bacillota</taxon>
        <taxon>Bacilli</taxon>
        <taxon>Bacillales</taxon>
        <taxon>Bacillaceae</taxon>
        <taxon>Peribacillus</taxon>
    </lineage>
</organism>
<dbReference type="InterPro" id="IPR001173">
    <property type="entry name" value="Glyco_trans_2-like"/>
</dbReference>
<dbReference type="AlphaFoldDB" id="A0A8B5Y1G0"/>
<proteinExistence type="inferred from homology"/>
<feature type="domain" description="Glycosyltransferase 2-like" evidence="2">
    <location>
        <begin position="49"/>
        <end position="173"/>
    </location>
</feature>